<evidence type="ECO:0000313" key="9">
    <source>
        <dbReference type="Proteomes" id="UP000317944"/>
    </source>
</evidence>
<feature type="region of interest" description="Disordered" evidence="5">
    <location>
        <begin position="27"/>
        <end position="49"/>
    </location>
</feature>
<dbReference type="GO" id="GO:0005886">
    <property type="term" value="C:plasma membrane"/>
    <property type="evidence" value="ECO:0007669"/>
    <property type="project" value="UniProtKB-SubCell"/>
</dbReference>
<dbReference type="OrthoDB" id="26763at2"/>
<comment type="similarity">
    <text evidence="2">Belongs to the bacterial solute-binding protein 8 family.</text>
</comment>
<dbReference type="RefSeq" id="WP_142509492.1">
    <property type="nucleotide sequence ID" value="NZ_SADV01000012.1"/>
</dbReference>
<dbReference type="Pfam" id="PF01497">
    <property type="entry name" value="Peripla_BP_2"/>
    <property type="match status" value="1"/>
</dbReference>
<organism evidence="8 9">
    <name type="scientific">Lysinibacillus sphaericus</name>
    <name type="common">Bacillus sphaericus</name>
    <dbReference type="NCBI Taxonomy" id="1421"/>
    <lineage>
        <taxon>Bacteria</taxon>
        <taxon>Bacillati</taxon>
        <taxon>Bacillota</taxon>
        <taxon>Bacilli</taxon>
        <taxon>Bacillales</taxon>
        <taxon>Bacillaceae</taxon>
        <taxon>Lysinibacillus</taxon>
    </lineage>
</organism>
<dbReference type="AlphaFoldDB" id="A0A544UEE4"/>
<sequence>MNKKFILVGLIASFMIVLAACGGGDKQSKSSSTSGSNGDTTQSQVDNIETSETRTIEYLGEQYTVPLKAEKIVITGAMEAMEDAVMLDVHPVGAISVGGKFPEMFASVTDKAESIGEKRQPNLEKILQLEPDVILGSTKFPKEVVVKLQKIAPTILVSHVSTNWEDNLKLMAELTGKQGEAEKILSQYKTDSQAVKASLKEKLQGKKVAAVRIRGGQTYIFAKNVDFNPFLYNDIGLEMPDQIGMAKLQDAISTEQLAEMNPDYLFVQFSTNDNKDAENAFEDLKKNPIIQNINAFKHDHVYLNVVDPLMEGGPVYSRIKFLESVQKHLNK</sequence>
<evidence type="ECO:0000256" key="6">
    <source>
        <dbReference type="SAM" id="SignalP"/>
    </source>
</evidence>
<evidence type="ECO:0000313" key="8">
    <source>
        <dbReference type="EMBL" id="TQR30841.1"/>
    </source>
</evidence>
<dbReference type="SUPFAM" id="SSF53807">
    <property type="entry name" value="Helical backbone' metal receptor"/>
    <property type="match status" value="1"/>
</dbReference>
<evidence type="ECO:0000256" key="4">
    <source>
        <dbReference type="ARBA" id="ARBA00022729"/>
    </source>
</evidence>
<dbReference type="EMBL" id="SADV01000012">
    <property type="protein sequence ID" value="TQR30841.1"/>
    <property type="molecule type" value="Genomic_DNA"/>
</dbReference>
<dbReference type="PROSITE" id="PS51257">
    <property type="entry name" value="PROKAR_LIPOPROTEIN"/>
    <property type="match status" value="1"/>
</dbReference>
<dbReference type="PROSITE" id="PS50983">
    <property type="entry name" value="FE_B12_PBP"/>
    <property type="match status" value="1"/>
</dbReference>
<protein>
    <submittedName>
        <fullName evidence="8">Iron-uptake system-binding protein</fullName>
    </submittedName>
</protein>
<accession>A0A544UEE4</accession>
<comment type="subcellular location">
    <subcellularLocation>
        <location evidence="1">Cell membrane</location>
        <topology evidence="1">Lipid-anchor</topology>
    </subcellularLocation>
</comment>
<dbReference type="Gene3D" id="3.40.50.1980">
    <property type="entry name" value="Nitrogenase molybdenum iron protein domain"/>
    <property type="match status" value="2"/>
</dbReference>
<feature type="signal peptide" evidence="6">
    <location>
        <begin position="1"/>
        <end position="19"/>
    </location>
</feature>
<evidence type="ECO:0000256" key="1">
    <source>
        <dbReference type="ARBA" id="ARBA00004193"/>
    </source>
</evidence>
<reference evidence="8 9" key="1">
    <citation type="submission" date="2018-03" db="EMBL/GenBank/DDBJ databases">
        <title>Aerobic endospore-forming bacteria genome sequencing and assembly.</title>
        <authorList>
            <person name="Cavalcante D.A."/>
            <person name="Driks A."/>
            <person name="Putonti C."/>
            <person name="De-Souza M.T."/>
        </authorList>
    </citation>
    <scope>NUCLEOTIDE SEQUENCE [LARGE SCALE GENOMIC DNA]</scope>
    <source>
        <strain evidence="8 9">SDF0037</strain>
    </source>
</reference>
<evidence type="ECO:0000256" key="2">
    <source>
        <dbReference type="ARBA" id="ARBA00008814"/>
    </source>
</evidence>
<dbReference type="InterPro" id="IPR002491">
    <property type="entry name" value="ABC_transptr_periplasmic_BD"/>
</dbReference>
<dbReference type="Proteomes" id="UP000317944">
    <property type="component" value="Unassembled WGS sequence"/>
</dbReference>
<name>A0A544UEE4_LYSSH</name>
<dbReference type="InterPro" id="IPR051313">
    <property type="entry name" value="Bact_iron-sidero_bind"/>
</dbReference>
<dbReference type="PANTHER" id="PTHR30532">
    <property type="entry name" value="IRON III DICITRATE-BINDING PERIPLASMIC PROTEIN"/>
    <property type="match status" value="1"/>
</dbReference>
<keyword evidence="4 6" id="KW-0732">Signal</keyword>
<evidence type="ECO:0000256" key="5">
    <source>
        <dbReference type="SAM" id="MobiDB-lite"/>
    </source>
</evidence>
<proteinExistence type="inferred from homology"/>
<dbReference type="GO" id="GO:0030288">
    <property type="term" value="C:outer membrane-bounded periplasmic space"/>
    <property type="evidence" value="ECO:0007669"/>
    <property type="project" value="TreeGrafter"/>
</dbReference>
<feature type="compositionally biased region" description="Low complexity" evidence="5">
    <location>
        <begin position="29"/>
        <end position="44"/>
    </location>
</feature>
<gene>
    <name evidence="8" type="ORF">C7Y47_14895</name>
</gene>
<evidence type="ECO:0000259" key="7">
    <source>
        <dbReference type="PROSITE" id="PS50983"/>
    </source>
</evidence>
<feature type="chain" id="PRO_5038895758" evidence="6">
    <location>
        <begin position="20"/>
        <end position="331"/>
    </location>
</feature>
<dbReference type="PANTHER" id="PTHR30532:SF10">
    <property type="entry name" value="IRON-UPTAKE SYSTEM-BINDING PROTEIN"/>
    <property type="match status" value="1"/>
</dbReference>
<dbReference type="GO" id="GO:1901678">
    <property type="term" value="P:iron coordination entity transport"/>
    <property type="evidence" value="ECO:0007669"/>
    <property type="project" value="UniProtKB-ARBA"/>
</dbReference>
<keyword evidence="3" id="KW-0813">Transport</keyword>
<feature type="domain" description="Fe/B12 periplasmic-binding" evidence="7">
    <location>
        <begin position="72"/>
        <end position="331"/>
    </location>
</feature>
<comment type="caution">
    <text evidence="8">The sequence shown here is derived from an EMBL/GenBank/DDBJ whole genome shotgun (WGS) entry which is preliminary data.</text>
</comment>
<evidence type="ECO:0000256" key="3">
    <source>
        <dbReference type="ARBA" id="ARBA00022448"/>
    </source>
</evidence>